<dbReference type="InterPro" id="IPR053302">
    <property type="entry name" value="CRAL-TRIO_domain"/>
</dbReference>
<dbReference type="EMBL" id="UYRT01011749">
    <property type="protein sequence ID" value="VDK51012.1"/>
    <property type="molecule type" value="Genomic_DNA"/>
</dbReference>
<dbReference type="Gene3D" id="3.40.525.10">
    <property type="entry name" value="CRAL-TRIO lipid binding domain"/>
    <property type="match status" value="1"/>
</dbReference>
<organism evidence="2 3">
    <name type="scientific">Gongylonema pulchrum</name>
    <dbReference type="NCBI Taxonomy" id="637853"/>
    <lineage>
        <taxon>Eukaryota</taxon>
        <taxon>Metazoa</taxon>
        <taxon>Ecdysozoa</taxon>
        <taxon>Nematoda</taxon>
        <taxon>Chromadorea</taxon>
        <taxon>Rhabditida</taxon>
        <taxon>Spirurina</taxon>
        <taxon>Spiruromorpha</taxon>
        <taxon>Spiruroidea</taxon>
        <taxon>Gongylonematidae</taxon>
        <taxon>Gongylonema</taxon>
    </lineage>
</organism>
<dbReference type="InterPro" id="IPR001251">
    <property type="entry name" value="CRAL-TRIO_dom"/>
</dbReference>
<sequence length="200" mass="22557">MVLKYGRFLTQTKIDGKWINGLDNGIVFVEMPIENPQKFLKVVRISEYQQLFFGFCEHMQNLVLEQEKKTGRRSHVICIFDLKGSPVVPYLNPVGAVNKLMMSRVYLWLDYYSELLKRVLIVNSSTSLLPAVISLLLPSKMLDRFTIARNLPDDLLPFLSVECIPVAYGGTYVVANDAALANTCIPAEPITPLDYQVLAA</sequence>
<name>A0A3P6QLQ1_9BILA</name>
<proteinExistence type="predicted"/>
<dbReference type="PROSITE" id="PS50191">
    <property type="entry name" value="CRAL_TRIO"/>
    <property type="match status" value="1"/>
</dbReference>
<dbReference type="AlphaFoldDB" id="A0A3P6QLQ1"/>
<reference evidence="2 3" key="1">
    <citation type="submission" date="2018-11" db="EMBL/GenBank/DDBJ databases">
        <authorList>
            <consortium name="Pathogen Informatics"/>
        </authorList>
    </citation>
    <scope>NUCLEOTIDE SEQUENCE [LARGE SCALE GENOMIC DNA]</scope>
</reference>
<keyword evidence="3" id="KW-1185">Reference proteome</keyword>
<gene>
    <name evidence="2" type="ORF">GPUH_LOCUS5488</name>
</gene>
<dbReference type="Pfam" id="PF00650">
    <property type="entry name" value="CRAL_TRIO"/>
    <property type="match status" value="1"/>
</dbReference>
<dbReference type="PANTHER" id="PTHR47159">
    <property type="entry name" value="PROTEIN CBG07705-RELATED"/>
    <property type="match status" value="1"/>
</dbReference>
<evidence type="ECO:0000313" key="2">
    <source>
        <dbReference type="EMBL" id="VDK51012.1"/>
    </source>
</evidence>
<dbReference type="SUPFAM" id="SSF52087">
    <property type="entry name" value="CRAL/TRIO domain"/>
    <property type="match status" value="1"/>
</dbReference>
<dbReference type="PANTHER" id="PTHR47159:SF6">
    <property type="entry name" value="CRAL-TRIO DOMAIN-CONTAINING PROTEIN"/>
    <property type="match status" value="1"/>
</dbReference>
<dbReference type="CDD" id="cd00170">
    <property type="entry name" value="SEC14"/>
    <property type="match status" value="1"/>
</dbReference>
<evidence type="ECO:0000259" key="1">
    <source>
        <dbReference type="PROSITE" id="PS50191"/>
    </source>
</evidence>
<evidence type="ECO:0000313" key="3">
    <source>
        <dbReference type="Proteomes" id="UP000271098"/>
    </source>
</evidence>
<dbReference type="OrthoDB" id="1434354at2759"/>
<dbReference type="Proteomes" id="UP000271098">
    <property type="component" value="Unassembled WGS sequence"/>
</dbReference>
<protein>
    <recommendedName>
        <fullName evidence="1">CRAL-TRIO domain-containing protein</fullName>
    </recommendedName>
</protein>
<feature type="domain" description="CRAL-TRIO" evidence="1">
    <location>
        <begin position="1"/>
        <end position="176"/>
    </location>
</feature>
<accession>A0A3P6QLQ1</accession>
<dbReference type="SMART" id="SM00516">
    <property type="entry name" value="SEC14"/>
    <property type="match status" value="1"/>
</dbReference>
<dbReference type="InterPro" id="IPR036865">
    <property type="entry name" value="CRAL-TRIO_dom_sf"/>
</dbReference>